<evidence type="ECO:0000256" key="1">
    <source>
        <dbReference type="ARBA" id="ARBA00022723"/>
    </source>
</evidence>
<name>A0A834WWM9_9FABA</name>
<keyword evidence="6" id="KW-0223">Dioxygenase</keyword>
<keyword evidence="2 3" id="KW-0408">Iron</keyword>
<keyword evidence="3" id="KW-0560">Oxidoreductase</keyword>
<proteinExistence type="inferred from homology"/>
<dbReference type="PROSITE" id="PS51471">
    <property type="entry name" value="FE2OG_OXY"/>
    <property type="match status" value="1"/>
</dbReference>
<keyword evidence="1 3" id="KW-0479">Metal-binding</keyword>
<feature type="compositionally biased region" description="Polar residues" evidence="4">
    <location>
        <begin position="297"/>
        <end position="308"/>
    </location>
</feature>
<comment type="similarity">
    <text evidence="3">Belongs to the iron/ascorbate-dependent oxidoreductase family.</text>
</comment>
<evidence type="ECO:0000256" key="4">
    <source>
        <dbReference type="SAM" id="MobiDB-lite"/>
    </source>
</evidence>
<feature type="region of interest" description="Disordered" evidence="4">
    <location>
        <begin position="293"/>
        <end position="314"/>
    </location>
</feature>
<evidence type="ECO:0000259" key="5">
    <source>
        <dbReference type="PROSITE" id="PS51471"/>
    </source>
</evidence>
<keyword evidence="7" id="KW-1185">Reference proteome</keyword>
<accession>A0A834WWM9</accession>
<evidence type="ECO:0000313" key="6">
    <source>
        <dbReference type="EMBL" id="KAF7833871.1"/>
    </source>
</evidence>
<dbReference type="Gene3D" id="2.60.120.330">
    <property type="entry name" value="B-lactam Antibiotic, Isopenicillin N Synthase, Chain"/>
    <property type="match status" value="2"/>
</dbReference>
<protein>
    <submittedName>
        <fullName evidence="6">Gibberellin 2-beta-dioxygenase 8</fullName>
    </submittedName>
</protein>
<dbReference type="Proteomes" id="UP000634136">
    <property type="component" value="Unassembled WGS sequence"/>
</dbReference>
<dbReference type="OrthoDB" id="288590at2759"/>
<dbReference type="PANTHER" id="PTHR47990">
    <property type="entry name" value="2-OXOGLUTARATE (2OG) AND FE(II)-DEPENDENT OXYGENASE SUPERFAMILY PROTEIN-RELATED"/>
    <property type="match status" value="1"/>
</dbReference>
<dbReference type="InterPro" id="IPR050231">
    <property type="entry name" value="Iron_ascorbate_oxido_reductase"/>
</dbReference>
<dbReference type="Pfam" id="PF03171">
    <property type="entry name" value="2OG-FeII_Oxy"/>
    <property type="match status" value="1"/>
</dbReference>
<sequence length="440" mass="49813">MDYEPPLLESYKKLVQNPVSDDTKDQLTHCSVVETWEVPLIDFGRLLLDVEREKCVEEMVEACRQWGLFQVVNHGISLELLERMKLEQMKLFHQPFVNKSQEMVSFFNNINSPTYRWGNPFATHLTQLSWSEAFHISLEAISTMDHHTNLRECIEGFSRNVGHLAESIVEILAHKVFGLLPHTDSSFITIVYQDQVGGLQFMKDGKWFGVKPNPQALTVNIGDLFQALSNGEYRSTKHRVVAAEKIERFSVAYFYCPSDDAMIESYSKPAMYRKFTFKEYRQQTEKDVKQIGDKVGLSSNDQPNTNKEGQGPVEDLTPEQWMSSVRACCPQGPIPRHLRGRLAKELSEDEEFLRSVCPPSNSIVDPTSVPMEAGDSANSLSSYLSASEYAEGPSPPASRVSLPHAILPHDPICLLPLKYVEGWKQRSGTCVHPKSLACRQ</sequence>
<feature type="domain" description="Fe2OG dioxygenase" evidence="5">
    <location>
        <begin position="153"/>
        <end position="257"/>
    </location>
</feature>
<dbReference type="EMBL" id="JAAIUW010000004">
    <property type="protein sequence ID" value="KAF7833871.1"/>
    <property type="molecule type" value="Genomic_DNA"/>
</dbReference>
<dbReference type="InterPro" id="IPR005123">
    <property type="entry name" value="Oxoglu/Fe-dep_dioxygenase_dom"/>
</dbReference>
<dbReference type="InterPro" id="IPR027443">
    <property type="entry name" value="IPNS-like_sf"/>
</dbReference>
<gene>
    <name evidence="6" type="ORF">G2W53_008730</name>
</gene>
<evidence type="ECO:0000313" key="7">
    <source>
        <dbReference type="Proteomes" id="UP000634136"/>
    </source>
</evidence>
<dbReference type="InterPro" id="IPR026992">
    <property type="entry name" value="DIOX_N"/>
</dbReference>
<evidence type="ECO:0000256" key="2">
    <source>
        <dbReference type="ARBA" id="ARBA00023004"/>
    </source>
</evidence>
<dbReference type="Pfam" id="PF14226">
    <property type="entry name" value="DIOX_N"/>
    <property type="match status" value="1"/>
</dbReference>
<comment type="caution">
    <text evidence="6">The sequence shown here is derived from an EMBL/GenBank/DDBJ whole genome shotgun (WGS) entry which is preliminary data.</text>
</comment>
<dbReference type="AlphaFoldDB" id="A0A834WWM9"/>
<reference evidence="6" key="1">
    <citation type="submission" date="2020-09" db="EMBL/GenBank/DDBJ databases">
        <title>Genome-Enabled Discovery of Anthraquinone Biosynthesis in Senna tora.</title>
        <authorList>
            <person name="Kang S.-H."/>
            <person name="Pandey R.P."/>
            <person name="Lee C.-M."/>
            <person name="Sim J.-S."/>
            <person name="Jeong J.-T."/>
            <person name="Choi B.-S."/>
            <person name="Jung M."/>
            <person name="Ginzburg D."/>
            <person name="Zhao K."/>
            <person name="Won S.Y."/>
            <person name="Oh T.-J."/>
            <person name="Yu Y."/>
            <person name="Kim N.-H."/>
            <person name="Lee O.R."/>
            <person name="Lee T.-H."/>
            <person name="Bashyal P."/>
            <person name="Kim T.-S."/>
            <person name="Lee W.-H."/>
            <person name="Kawkins C."/>
            <person name="Kim C.-K."/>
            <person name="Kim J.S."/>
            <person name="Ahn B.O."/>
            <person name="Rhee S.Y."/>
            <person name="Sohng J.K."/>
        </authorList>
    </citation>
    <scope>NUCLEOTIDE SEQUENCE</scope>
    <source>
        <tissue evidence="6">Leaf</tissue>
    </source>
</reference>
<dbReference type="InterPro" id="IPR044861">
    <property type="entry name" value="IPNS-like_FE2OG_OXY"/>
</dbReference>
<dbReference type="GO" id="GO:0046872">
    <property type="term" value="F:metal ion binding"/>
    <property type="evidence" value="ECO:0007669"/>
    <property type="project" value="UniProtKB-KW"/>
</dbReference>
<evidence type="ECO:0000256" key="3">
    <source>
        <dbReference type="RuleBase" id="RU003682"/>
    </source>
</evidence>
<organism evidence="6 7">
    <name type="scientific">Senna tora</name>
    <dbReference type="NCBI Taxonomy" id="362788"/>
    <lineage>
        <taxon>Eukaryota</taxon>
        <taxon>Viridiplantae</taxon>
        <taxon>Streptophyta</taxon>
        <taxon>Embryophyta</taxon>
        <taxon>Tracheophyta</taxon>
        <taxon>Spermatophyta</taxon>
        <taxon>Magnoliopsida</taxon>
        <taxon>eudicotyledons</taxon>
        <taxon>Gunneridae</taxon>
        <taxon>Pentapetalae</taxon>
        <taxon>rosids</taxon>
        <taxon>fabids</taxon>
        <taxon>Fabales</taxon>
        <taxon>Fabaceae</taxon>
        <taxon>Caesalpinioideae</taxon>
        <taxon>Cassia clade</taxon>
        <taxon>Senna</taxon>
    </lineage>
</organism>
<dbReference type="GO" id="GO:0051213">
    <property type="term" value="F:dioxygenase activity"/>
    <property type="evidence" value="ECO:0007669"/>
    <property type="project" value="UniProtKB-KW"/>
</dbReference>
<dbReference type="SUPFAM" id="SSF51197">
    <property type="entry name" value="Clavaminate synthase-like"/>
    <property type="match status" value="1"/>
</dbReference>